<evidence type="ECO:0000259" key="1">
    <source>
        <dbReference type="Pfam" id="PF13490"/>
    </source>
</evidence>
<dbReference type="AlphaFoldDB" id="A0A1J5T4X0"/>
<organism evidence="2">
    <name type="scientific">mine drainage metagenome</name>
    <dbReference type="NCBI Taxonomy" id="410659"/>
    <lineage>
        <taxon>unclassified sequences</taxon>
        <taxon>metagenomes</taxon>
        <taxon>ecological metagenomes</taxon>
    </lineage>
</organism>
<protein>
    <recommendedName>
        <fullName evidence="1">Putative zinc-finger domain-containing protein</fullName>
    </recommendedName>
</protein>
<dbReference type="InterPro" id="IPR027383">
    <property type="entry name" value="Znf_put"/>
</dbReference>
<dbReference type="Pfam" id="PF13490">
    <property type="entry name" value="zf-HC2"/>
    <property type="match status" value="1"/>
</dbReference>
<accession>A0A1J5T4X0</accession>
<reference evidence="2" key="1">
    <citation type="submission" date="2016-10" db="EMBL/GenBank/DDBJ databases">
        <title>Sequence of Gallionella enrichment culture.</title>
        <authorList>
            <person name="Poehlein A."/>
            <person name="Muehling M."/>
            <person name="Daniel R."/>
        </authorList>
    </citation>
    <scope>NUCLEOTIDE SEQUENCE</scope>
</reference>
<sequence>MDHQKFMELLPAYLDQELGVADLLALEQHLDSCSACQSEFSTLNTTRERLKKHAPYFFAPDHLAQRITMSLPRHRTDTPSPIGWNLNWMNAGAVLVAVLALAWSGAVYLNQPSSQDRLVEELISSHVRSLQVDHLSDVVSSDRHTVKPWFNGKLDFSPPVFDLSSSGFPLVGGRLDYLNGRTVAVLVYRHNQHPINVYVWPGKTGATDLRLQEHQGYHLIRWTKDGMEYWAVSDLATNELESFVGALRAQV</sequence>
<dbReference type="EMBL" id="MLJW01000008">
    <property type="protein sequence ID" value="OIR15914.1"/>
    <property type="molecule type" value="Genomic_DNA"/>
</dbReference>
<comment type="caution">
    <text evidence="2">The sequence shown here is derived from an EMBL/GenBank/DDBJ whole genome shotgun (WGS) entry which is preliminary data.</text>
</comment>
<evidence type="ECO:0000313" key="2">
    <source>
        <dbReference type="EMBL" id="OIR15914.1"/>
    </source>
</evidence>
<dbReference type="Gene3D" id="1.10.10.1320">
    <property type="entry name" value="Anti-sigma factor, zinc-finger domain"/>
    <property type="match status" value="1"/>
</dbReference>
<proteinExistence type="predicted"/>
<dbReference type="InterPro" id="IPR041916">
    <property type="entry name" value="Anti_sigma_zinc_sf"/>
</dbReference>
<gene>
    <name evidence="2" type="ORF">GALL_34150</name>
</gene>
<feature type="domain" description="Putative zinc-finger" evidence="1">
    <location>
        <begin position="6"/>
        <end position="37"/>
    </location>
</feature>
<name>A0A1J5T4X0_9ZZZZ</name>